<proteinExistence type="predicted"/>
<feature type="domain" description="Heterokaryon incompatibility" evidence="1">
    <location>
        <begin position="52"/>
        <end position="218"/>
    </location>
</feature>
<evidence type="ECO:0000313" key="2">
    <source>
        <dbReference type="EMBL" id="KAF2269064.1"/>
    </source>
</evidence>
<dbReference type="Proteomes" id="UP000800093">
    <property type="component" value="Unassembled WGS sequence"/>
</dbReference>
<reference evidence="3" key="1">
    <citation type="journal article" date="2020" name="Stud. Mycol.">
        <title>101 Dothideomycetes genomes: A test case for predicting lifestyles and emergence of pathogens.</title>
        <authorList>
            <person name="Haridas S."/>
            <person name="Albert R."/>
            <person name="Binder M."/>
            <person name="Bloem J."/>
            <person name="LaButti K."/>
            <person name="Salamov A."/>
            <person name="Andreopoulos B."/>
            <person name="Baker S."/>
            <person name="Barry K."/>
            <person name="Bills G."/>
            <person name="Bluhm B."/>
            <person name="Cannon C."/>
            <person name="Castanera R."/>
            <person name="Culley D."/>
            <person name="Daum C."/>
            <person name="Ezra D."/>
            <person name="Gonzalez J."/>
            <person name="Henrissat B."/>
            <person name="Kuo A."/>
            <person name="Liang C."/>
            <person name="Lipzen A."/>
            <person name="Lutzoni F."/>
            <person name="Magnuson J."/>
            <person name="Mondo S."/>
            <person name="Nolan M."/>
            <person name="Ohm R."/>
            <person name="Pangilinan J."/>
            <person name="Park H.-J."/>
            <person name="Ramirez L."/>
            <person name="Alfaro M."/>
            <person name="Sun H."/>
            <person name="Tritt A."/>
            <person name="Yoshinaga Y."/>
            <person name="Zwiers L.-H."/>
            <person name="Turgeon B."/>
            <person name="Goodwin S."/>
            <person name="Spatafora J."/>
            <person name="Crous P."/>
            <person name="Grigoriev I."/>
        </authorList>
    </citation>
    <scope>NUCLEOTIDE SEQUENCE [LARGE SCALE GENOMIC DNA]</scope>
    <source>
        <strain evidence="3">CBS 304.66</strain>
    </source>
</reference>
<dbReference type="PANTHER" id="PTHR24148:SF80">
    <property type="entry name" value="HETEROKARYON INCOMPATIBILITY DOMAIN-CONTAINING PROTEIN"/>
    <property type="match status" value="1"/>
</dbReference>
<sequence>MEDLIYTPLPPINPTGKTPPYSRLIELWPGEGPDPFYCTLEIVDLENFPLKFEALSYVWGREKTDNPLLCGDIQGRIHGQLEITRNLEDALRALRLPNLRRRLWIDAVCINQKDFAERARQVSYMRSVYQHATRVVIWLGSKDLSVRRAFAFAHELALLVSELSMNSQSPQSPEQAQRSQLITNSILIDTMKSRPEDAMALDTLLSKEYFERVWCIQEVAAAKACIAKCEDLEIDFDFLLVLVGLVIQYRGLQFNTSGLRMWQMMANLKLLDRNEYAPEGSLGPMLLVLMIIRNFKSTNPVDRIFALLGCTNEGLEPVLGSFTTFNGPKSSLTLALAQKGLSWLHKKVNSLGPGVDIGRNPALKPNYEKSVRDVFRDFTRYCVRRPPRLLDVLSHVQHHEDIGSDDEFPTWVPKFHETRIASFFVLEAYMAGIPPTGHYPYFAIVHDNPLREDAPRGPRIMEPNVLQADGFRVDIVEAVSETVTQDVEGNISPETIWSQLFAFPLFPRPKKQYDHGKEALDVAFFMTLLAGGVGNSADLEFASASFAGKNASRTEVLDFVTRQAKGDIYEWLRGQPNVDLGAYADLVHDSRDVVHEQGRLRFESFSFAYSFNRKVYRTRSGIIGLGPKIMKPGEFVIVLFGGKLPFILRQVRSEWYFIGETYLRDDSIMLGHAVTEARSSRGKQRVETFRMR</sequence>
<keyword evidence="3" id="KW-1185">Reference proteome</keyword>
<dbReference type="PANTHER" id="PTHR24148">
    <property type="entry name" value="ANKYRIN REPEAT DOMAIN-CONTAINING PROTEIN 39 HOMOLOG-RELATED"/>
    <property type="match status" value="1"/>
</dbReference>
<gene>
    <name evidence="2" type="ORF">CC78DRAFT_509781</name>
</gene>
<dbReference type="InterPro" id="IPR010730">
    <property type="entry name" value="HET"/>
</dbReference>
<accession>A0A9P4TPN9</accession>
<evidence type="ECO:0000259" key="1">
    <source>
        <dbReference type="Pfam" id="PF06985"/>
    </source>
</evidence>
<dbReference type="AlphaFoldDB" id="A0A9P4TPN9"/>
<protein>
    <submittedName>
        <fullName evidence="2">HET-domain-containing protein</fullName>
    </submittedName>
</protein>
<dbReference type="EMBL" id="ML986584">
    <property type="protein sequence ID" value="KAF2269064.1"/>
    <property type="molecule type" value="Genomic_DNA"/>
</dbReference>
<name>A0A9P4TPN9_9PLEO</name>
<evidence type="ECO:0000313" key="3">
    <source>
        <dbReference type="Proteomes" id="UP000800093"/>
    </source>
</evidence>
<comment type="caution">
    <text evidence="2">The sequence shown here is derived from an EMBL/GenBank/DDBJ whole genome shotgun (WGS) entry which is preliminary data.</text>
</comment>
<dbReference type="Pfam" id="PF06985">
    <property type="entry name" value="HET"/>
    <property type="match status" value="1"/>
</dbReference>
<dbReference type="InterPro" id="IPR052895">
    <property type="entry name" value="HetReg/Transcr_Mod"/>
</dbReference>
<dbReference type="OrthoDB" id="5386682at2759"/>
<dbReference type="Pfam" id="PF26639">
    <property type="entry name" value="Het-6_barrel"/>
    <property type="match status" value="1"/>
</dbReference>
<organism evidence="2 3">
    <name type="scientific">Lojkania enalia</name>
    <dbReference type="NCBI Taxonomy" id="147567"/>
    <lineage>
        <taxon>Eukaryota</taxon>
        <taxon>Fungi</taxon>
        <taxon>Dikarya</taxon>
        <taxon>Ascomycota</taxon>
        <taxon>Pezizomycotina</taxon>
        <taxon>Dothideomycetes</taxon>
        <taxon>Pleosporomycetidae</taxon>
        <taxon>Pleosporales</taxon>
        <taxon>Pleosporales incertae sedis</taxon>
        <taxon>Lojkania</taxon>
    </lineage>
</organism>